<keyword evidence="3" id="KW-1185">Reference proteome</keyword>
<evidence type="ECO:0000256" key="1">
    <source>
        <dbReference type="SAM" id="MobiDB-lite"/>
    </source>
</evidence>
<dbReference type="EMBL" id="JAAALK010001405">
    <property type="protein sequence ID" value="KAG8042964.1"/>
    <property type="molecule type" value="Genomic_DNA"/>
</dbReference>
<protein>
    <submittedName>
        <fullName evidence="2">Uncharacterized protein</fullName>
    </submittedName>
</protein>
<feature type="compositionally biased region" description="Gly residues" evidence="1">
    <location>
        <begin position="58"/>
        <end position="67"/>
    </location>
</feature>
<name>A0A8J5VE59_ZIZPA</name>
<accession>A0A8J5VE59</accession>
<sequence>MSSCSWGEACVQEKWSIGPPWPHGGGLEESFGLKECGLMVSCAEGSSGLEEERKPNGMIGGADGTNDGGRQKDIHSVDGAKTDIGGLEDALVEHKMDGGRVHDTCEEVGKGAEDKLSDLGFILEEENVTVDNVLVVEMPCDGNFSDTPGGKGVVPGVKVGRKATKVLKKKCPPVAVRQSARIKRDGIPIHVKAKQRADQKDDISVEEAGSGATVGGGGSVLCLAACNNRPNSKGGSREKRQRSVI</sequence>
<gene>
    <name evidence="2" type="ORF">GUJ93_ZPchr2171g28982</name>
</gene>
<organism evidence="2 3">
    <name type="scientific">Zizania palustris</name>
    <name type="common">Northern wild rice</name>
    <dbReference type="NCBI Taxonomy" id="103762"/>
    <lineage>
        <taxon>Eukaryota</taxon>
        <taxon>Viridiplantae</taxon>
        <taxon>Streptophyta</taxon>
        <taxon>Embryophyta</taxon>
        <taxon>Tracheophyta</taxon>
        <taxon>Spermatophyta</taxon>
        <taxon>Magnoliopsida</taxon>
        <taxon>Liliopsida</taxon>
        <taxon>Poales</taxon>
        <taxon>Poaceae</taxon>
        <taxon>BOP clade</taxon>
        <taxon>Oryzoideae</taxon>
        <taxon>Oryzeae</taxon>
        <taxon>Zizaniinae</taxon>
        <taxon>Zizania</taxon>
    </lineage>
</organism>
<proteinExistence type="predicted"/>
<feature type="region of interest" description="Disordered" evidence="1">
    <location>
        <begin position="47"/>
        <end position="71"/>
    </location>
</feature>
<comment type="caution">
    <text evidence="2">The sequence shown here is derived from an EMBL/GenBank/DDBJ whole genome shotgun (WGS) entry which is preliminary data.</text>
</comment>
<reference evidence="2" key="2">
    <citation type="submission" date="2021-02" db="EMBL/GenBank/DDBJ databases">
        <authorList>
            <person name="Kimball J.A."/>
            <person name="Haas M.W."/>
            <person name="Macchietto M."/>
            <person name="Kono T."/>
            <person name="Duquette J."/>
            <person name="Shao M."/>
        </authorList>
    </citation>
    <scope>NUCLEOTIDE SEQUENCE</scope>
    <source>
        <tissue evidence="2">Fresh leaf tissue</tissue>
    </source>
</reference>
<evidence type="ECO:0000313" key="2">
    <source>
        <dbReference type="EMBL" id="KAG8042964.1"/>
    </source>
</evidence>
<evidence type="ECO:0000313" key="3">
    <source>
        <dbReference type="Proteomes" id="UP000729402"/>
    </source>
</evidence>
<reference evidence="2" key="1">
    <citation type="journal article" date="2021" name="bioRxiv">
        <title>Whole Genome Assembly and Annotation of Northern Wild Rice, Zizania palustris L., Supports a Whole Genome Duplication in the Zizania Genus.</title>
        <authorList>
            <person name="Haas M."/>
            <person name="Kono T."/>
            <person name="Macchietto M."/>
            <person name="Millas R."/>
            <person name="McGilp L."/>
            <person name="Shao M."/>
            <person name="Duquette J."/>
            <person name="Hirsch C.N."/>
            <person name="Kimball J."/>
        </authorList>
    </citation>
    <scope>NUCLEOTIDE SEQUENCE</scope>
    <source>
        <tissue evidence="2">Fresh leaf tissue</tissue>
    </source>
</reference>
<dbReference type="Proteomes" id="UP000729402">
    <property type="component" value="Unassembled WGS sequence"/>
</dbReference>
<dbReference type="AlphaFoldDB" id="A0A8J5VE59"/>